<evidence type="ECO:0000313" key="2">
    <source>
        <dbReference type="EMBL" id="QDZ89905.1"/>
    </source>
</evidence>
<proteinExistence type="predicted"/>
<accession>A0A5B8QUD1</accession>
<keyword evidence="1" id="KW-0472">Membrane</keyword>
<evidence type="ECO:0008006" key="3">
    <source>
        <dbReference type="Google" id="ProtNLM"/>
    </source>
</evidence>
<feature type="transmembrane region" description="Helical" evidence="1">
    <location>
        <begin position="29"/>
        <end position="50"/>
    </location>
</feature>
<reference evidence="2" key="1">
    <citation type="journal article" date="2019" name="Ecotoxicol. Environ. Saf.">
        <title>Microbial characterization of heavy metal resistant bacterial strains isolated from an electroplating wastewater treatment plant.</title>
        <authorList>
            <person name="Cai X."/>
            <person name="Zheng X."/>
            <person name="Zhang D."/>
            <person name="Iqbal W."/>
            <person name="Liu C."/>
            <person name="Yang B."/>
            <person name="Zhao X."/>
            <person name="Lu X."/>
            <person name="Mao Y."/>
        </authorList>
    </citation>
    <scope>NUCLEOTIDE SEQUENCE [LARGE SCALE GENOMIC DNA]</scope>
    <source>
        <strain evidence="2">Ni1-3</strain>
    </source>
</reference>
<gene>
    <name evidence="2" type="ORF">D0436_05130</name>
</gene>
<feature type="transmembrane region" description="Helical" evidence="1">
    <location>
        <begin position="62"/>
        <end position="89"/>
    </location>
</feature>
<sequence length="188" mass="21719">MANQICLAKAEETIVSDENGIRYIRRYPFWIRLFLLPWFLLCVPFIHLYLEHVRLVDWASPPVFGTIFATLGFLVVPLSFSGMILWFALFGDAVDLALNARTCEVILLRRSPFRNRLTCYPLSNLQIYKIELEANTAYDSAIVTMRMPDGVKVKIRSFYRDEEALSLVQHVEKLITNASKVSFCQPQH</sequence>
<keyword evidence="1" id="KW-0812">Transmembrane</keyword>
<name>A0A5B8QUD1_9GAMM</name>
<dbReference type="EMBL" id="CP031775">
    <property type="protein sequence ID" value="QDZ89905.1"/>
    <property type="molecule type" value="Genomic_DNA"/>
</dbReference>
<evidence type="ECO:0000256" key="1">
    <source>
        <dbReference type="SAM" id="Phobius"/>
    </source>
</evidence>
<dbReference type="AlphaFoldDB" id="A0A5B8QUD1"/>
<protein>
    <recommendedName>
        <fullName evidence="3">DUF304 domain-containing protein</fullName>
    </recommendedName>
</protein>
<organism evidence="2">
    <name type="scientific">Shewanella decolorationis</name>
    <dbReference type="NCBI Taxonomy" id="256839"/>
    <lineage>
        <taxon>Bacteria</taxon>
        <taxon>Pseudomonadati</taxon>
        <taxon>Pseudomonadota</taxon>
        <taxon>Gammaproteobacteria</taxon>
        <taxon>Alteromonadales</taxon>
        <taxon>Shewanellaceae</taxon>
        <taxon>Shewanella</taxon>
    </lineage>
</organism>
<keyword evidence="1" id="KW-1133">Transmembrane helix</keyword>